<feature type="region of interest" description="Disordered" evidence="1">
    <location>
        <begin position="52"/>
        <end position="104"/>
    </location>
</feature>
<evidence type="ECO:0000313" key="3">
    <source>
        <dbReference type="Proteomes" id="UP000037035"/>
    </source>
</evidence>
<keyword evidence="3" id="KW-1185">Reference proteome</keyword>
<proteinExistence type="predicted"/>
<organism evidence="2 3">
    <name type="scientific">Puccinia sorghi</name>
    <dbReference type="NCBI Taxonomy" id="27349"/>
    <lineage>
        <taxon>Eukaryota</taxon>
        <taxon>Fungi</taxon>
        <taxon>Dikarya</taxon>
        <taxon>Basidiomycota</taxon>
        <taxon>Pucciniomycotina</taxon>
        <taxon>Pucciniomycetes</taxon>
        <taxon>Pucciniales</taxon>
        <taxon>Pucciniaceae</taxon>
        <taxon>Puccinia</taxon>
    </lineage>
</organism>
<dbReference type="VEuPathDB" id="FungiDB:VP01_4868g2"/>
<dbReference type="STRING" id="27349.A0A0L6UM99"/>
<feature type="compositionally biased region" description="Basic and acidic residues" evidence="1">
    <location>
        <begin position="72"/>
        <end position="85"/>
    </location>
</feature>
<dbReference type="Proteomes" id="UP000037035">
    <property type="component" value="Unassembled WGS sequence"/>
</dbReference>
<dbReference type="AlphaFoldDB" id="A0A0L6UM99"/>
<name>A0A0L6UM99_9BASI</name>
<reference evidence="2 3" key="1">
    <citation type="submission" date="2015-08" db="EMBL/GenBank/DDBJ databases">
        <title>Next Generation Sequencing and Analysis of the Genome of Puccinia sorghi L Schw, the Causal Agent of Maize Common Rust.</title>
        <authorList>
            <person name="Rochi L."/>
            <person name="Burguener G."/>
            <person name="Darino M."/>
            <person name="Turjanski A."/>
            <person name="Kreff E."/>
            <person name="Dieguez M.J."/>
            <person name="Sacco F."/>
        </authorList>
    </citation>
    <scope>NUCLEOTIDE SEQUENCE [LARGE SCALE GENOMIC DNA]</scope>
    <source>
        <strain evidence="2 3">RO10H11247</strain>
    </source>
</reference>
<feature type="region of interest" description="Disordered" evidence="1">
    <location>
        <begin position="1"/>
        <end position="23"/>
    </location>
</feature>
<comment type="caution">
    <text evidence="2">The sequence shown here is derived from an EMBL/GenBank/DDBJ whole genome shotgun (WGS) entry which is preliminary data.</text>
</comment>
<evidence type="ECO:0008006" key="4">
    <source>
        <dbReference type="Google" id="ProtNLM"/>
    </source>
</evidence>
<protein>
    <recommendedName>
        <fullName evidence="4">No apical meristem-associated C-terminal domain-containing protein</fullName>
    </recommendedName>
</protein>
<evidence type="ECO:0000313" key="2">
    <source>
        <dbReference type="EMBL" id="KNZ49668.1"/>
    </source>
</evidence>
<accession>A0A0L6UM99</accession>
<evidence type="ECO:0000256" key="1">
    <source>
        <dbReference type="SAM" id="MobiDB-lite"/>
    </source>
</evidence>
<gene>
    <name evidence="2" type="ORF">VP01_4868g2</name>
</gene>
<dbReference type="EMBL" id="LAVV01010018">
    <property type="protein sequence ID" value="KNZ49668.1"/>
    <property type="molecule type" value="Genomic_DNA"/>
</dbReference>
<feature type="compositionally biased region" description="Polar residues" evidence="1">
    <location>
        <begin position="11"/>
        <end position="20"/>
    </location>
</feature>
<sequence>MPKVPPGAACSSVTQRSISPGTFGHPDLLYLEGDALEIEVFYTPACPYNNGNVDNNKPVAQKSKAVKTPKPTKKDNHQIKNTKEDDQSDIDTDNNKGTKAKYSTKPQNWPVEEYEAPCKIWLNTTKDMIVGKDQTKAKFCERIHKLFDEVLKEKMENINKKKDSSPSQSNTGRHWKIGSISNTRLETVGTILKLNIACGERQIQNDVRQRFCLKPTLERILNWMIAGESCIFPQNGQNRLMMRLEKEGLSQIQPKKCHRKRKNNNIQIQELINSQEDLLQISWEKQKLFDYFAENMIMRKDLSGMDQIINIHNGIPLLPYFFSQEDLKWSL</sequence>